<gene>
    <name evidence="1" type="ORF">G6F64_013230</name>
</gene>
<evidence type="ECO:0000313" key="1">
    <source>
        <dbReference type="EMBL" id="KAG1296166.1"/>
    </source>
</evidence>
<organism evidence="1 2">
    <name type="scientific">Rhizopus oryzae</name>
    <name type="common">Mucormycosis agent</name>
    <name type="synonym">Rhizopus arrhizus var. delemar</name>
    <dbReference type="NCBI Taxonomy" id="64495"/>
    <lineage>
        <taxon>Eukaryota</taxon>
        <taxon>Fungi</taxon>
        <taxon>Fungi incertae sedis</taxon>
        <taxon>Mucoromycota</taxon>
        <taxon>Mucoromycotina</taxon>
        <taxon>Mucoromycetes</taxon>
        <taxon>Mucorales</taxon>
        <taxon>Mucorineae</taxon>
        <taxon>Rhizopodaceae</taxon>
        <taxon>Rhizopus</taxon>
    </lineage>
</organism>
<name>A0A9P6WVY6_RHIOR</name>
<protein>
    <submittedName>
        <fullName evidence="1">Uncharacterized protein</fullName>
    </submittedName>
</protein>
<reference evidence="1" key="1">
    <citation type="journal article" date="2020" name="Microb. Genom.">
        <title>Genetic diversity of clinical and environmental Mucorales isolates obtained from an investigation of mucormycosis cases among solid organ transplant recipients.</title>
        <authorList>
            <person name="Nguyen M.H."/>
            <person name="Kaul D."/>
            <person name="Muto C."/>
            <person name="Cheng S.J."/>
            <person name="Richter R.A."/>
            <person name="Bruno V.M."/>
            <person name="Liu G."/>
            <person name="Beyhan S."/>
            <person name="Sundermann A.J."/>
            <person name="Mounaud S."/>
            <person name="Pasculle A.W."/>
            <person name="Nierman W.C."/>
            <person name="Driscoll E."/>
            <person name="Cumbie R."/>
            <person name="Clancy C.J."/>
            <person name="Dupont C.L."/>
        </authorList>
    </citation>
    <scope>NUCLEOTIDE SEQUENCE</scope>
    <source>
        <strain evidence="1">GL11</strain>
    </source>
</reference>
<dbReference type="AlphaFoldDB" id="A0A9P6WVY6"/>
<sequence>MSKMFTEFFRVHRDIINIALENVAGPLTIPNGITLNEKHPQGVAIVSFCMESSATLIWLNPFNRSIVEKIDEPLKDSNKSAIEGNGHESLTVTAFSS</sequence>
<proteinExistence type="predicted"/>
<accession>A0A9P6WVY6</accession>
<dbReference type="EMBL" id="JAANQT010005039">
    <property type="protein sequence ID" value="KAG1296166.1"/>
    <property type="molecule type" value="Genomic_DNA"/>
</dbReference>
<keyword evidence="2" id="KW-1185">Reference proteome</keyword>
<evidence type="ECO:0000313" key="2">
    <source>
        <dbReference type="Proteomes" id="UP000716291"/>
    </source>
</evidence>
<dbReference type="Proteomes" id="UP000716291">
    <property type="component" value="Unassembled WGS sequence"/>
</dbReference>
<comment type="caution">
    <text evidence="1">The sequence shown here is derived from an EMBL/GenBank/DDBJ whole genome shotgun (WGS) entry which is preliminary data.</text>
</comment>